<sequence length="103" mass="12023">MVRDNYHYLYVLSWRLINNYWFLINPGKGSFLHRFPGGHFNSPISNSTKELPEQSPVPHKAGGTAHQGRDLYWNGFLLVWEFLLMREPLSCPTSRNPTIDTQF</sequence>
<evidence type="ECO:0000256" key="1">
    <source>
        <dbReference type="SAM" id="MobiDB-lite"/>
    </source>
</evidence>
<dbReference type="Proteomes" id="UP001054837">
    <property type="component" value="Unassembled WGS sequence"/>
</dbReference>
<dbReference type="EMBL" id="BPLQ01008923">
    <property type="protein sequence ID" value="GIY40383.1"/>
    <property type="molecule type" value="Genomic_DNA"/>
</dbReference>
<feature type="region of interest" description="Disordered" evidence="1">
    <location>
        <begin position="45"/>
        <end position="67"/>
    </location>
</feature>
<dbReference type="AlphaFoldDB" id="A0AAV4T8T8"/>
<evidence type="ECO:0000313" key="2">
    <source>
        <dbReference type="EMBL" id="GIY40383.1"/>
    </source>
</evidence>
<comment type="caution">
    <text evidence="2">The sequence shown here is derived from an EMBL/GenBank/DDBJ whole genome shotgun (WGS) entry which is preliminary data.</text>
</comment>
<evidence type="ECO:0000313" key="3">
    <source>
        <dbReference type="Proteomes" id="UP001054837"/>
    </source>
</evidence>
<keyword evidence="3" id="KW-1185">Reference proteome</keyword>
<protein>
    <submittedName>
        <fullName evidence="2">Uncharacterized protein</fullName>
    </submittedName>
</protein>
<proteinExistence type="predicted"/>
<reference evidence="2 3" key="1">
    <citation type="submission" date="2021-06" db="EMBL/GenBank/DDBJ databases">
        <title>Caerostris darwini draft genome.</title>
        <authorList>
            <person name="Kono N."/>
            <person name="Arakawa K."/>
        </authorList>
    </citation>
    <scope>NUCLEOTIDE SEQUENCE [LARGE SCALE GENOMIC DNA]</scope>
</reference>
<name>A0AAV4T8T8_9ARAC</name>
<organism evidence="2 3">
    <name type="scientific">Caerostris darwini</name>
    <dbReference type="NCBI Taxonomy" id="1538125"/>
    <lineage>
        <taxon>Eukaryota</taxon>
        <taxon>Metazoa</taxon>
        <taxon>Ecdysozoa</taxon>
        <taxon>Arthropoda</taxon>
        <taxon>Chelicerata</taxon>
        <taxon>Arachnida</taxon>
        <taxon>Araneae</taxon>
        <taxon>Araneomorphae</taxon>
        <taxon>Entelegynae</taxon>
        <taxon>Araneoidea</taxon>
        <taxon>Araneidae</taxon>
        <taxon>Caerostris</taxon>
    </lineage>
</organism>
<gene>
    <name evidence="2" type="ORF">CDAR_119941</name>
</gene>
<accession>A0AAV4T8T8</accession>